<geneLocation type="plasmid" evidence="2 3">
    <name>pHsw1</name>
</geneLocation>
<protein>
    <recommendedName>
        <fullName evidence="1">KAP NTPase domain-containing protein</fullName>
    </recommendedName>
</protein>
<dbReference type="Proteomes" id="UP000019423">
    <property type="component" value="Plasmid pHsw1"/>
</dbReference>
<dbReference type="InterPro" id="IPR052754">
    <property type="entry name" value="NTPase_KAP_P-loop"/>
</dbReference>
<dbReference type="PANTHER" id="PTHR22674:SF6">
    <property type="entry name" value="NTPASE KAP FAMILY P-LOOP DOMAIN-CONTAINING PROTEIN 1"/>
    <property type="match status" value="1"/>
</dbReference>
<dbReference type="Gene3D" id="3.40.50.300">
    <property type="entry name" value="P-loop containing nucleotide triphosphate hydrolases"/>
    <property type="match status" value="1"/>
</dbReference>
<feature type="domain" description="KAP NTPase" evidence="1">
    <location>
        <begin position="35"/>
        <end position="325"/>
    </location>
</feature>
<dbReference type="OrthoDB" id="88903at2"/>
<evidence type="ECO:0000259" key="1">
    <source>
        <dbReference type="Pfam" id="PF07693"/>
    </source>
</evidence>
<dbReference type="PANTHER" id="PTHR22674">
    <property type="entry name" value="NTPASE, KAP FAMILY P-LOOP DOMAIN-CONTAINING 1"/>
    <property type="match status" value="1"/>
</dbReference>
<dbReference type="InterPro" id="IPR027417">
    <property type="entry name" value="P-loop_NTPase"/>
</dbReference>
<reference evidence="2 3" key="1">
    <citation type="submission" date="2014-01" db="EMBL/GenBank/DDBJ databases">
        <title>Complete sequence of plasmid1 of ionizing-radiation resistance bacterium Hymenobacter swuensis DY53.</title>
        <authorList>
            <person name="Jung J.-H."/>
            <person name="Jeong S.-W."/>
            <person name="Joe M.-H."/>
            <person name="Cho y.-j."/>
            <person name="Kim M.-K."/>
            <person name="Lim S.-Y."/>
        </authorList>
    </citation>
    <scope>NUCLEOTIDE SEQUENCE [LARGE SCALE GENOMIC DNA]</scope>
    <source>
        <strain evidence="2 3">DY53</strain>
        <plasmid evidence="2 3">pHsw1</plasmid>
    </source>
</reference>
<gene>
    <name evidence="2" type="ORF">Hsw_PA0219</name>
</gene>
<evidence type="ECO:0000313" key="2">
    <source>
        <dbReference type="EMBL" id="AHJ95552.1"/>
    </source>
</evidence>
<dbReference type="PATRIC" id="fig|1227739.3.peg.241"/>
<dbReference type="AlphaFoldDB" id="W8EUZ2"/>
<dbReference type="Pfam" id="PF07693">
    <property type="entry name" value="KAP_NTPase"/>
    <property type="match status" value="1"/>
</dbReference>
<evidence type="ECO:0000313" key="3">
    <source>
        <dbReference type="Proteomes" id="UP000019423"/>
    </source>
</evidence>
<sequence>MLTYRFIYTMSSKLDRQHRASDRPLSNLGHDDFQRAPFAQRIADTLVSRINPDSIVLGLYGAWGEGKSTVLNFIRHELGCANDKVVVLNFNPWRFTDETQLLTNFFGELAKTIDRQLLTAGQRAAKLAAEYVAPLLPKLTLSSADNGPSTELDFSSQVQALLNRAQPDAEGLRQRIEQLLADAGKRVVIIIDDIDRLEKGQIQALFRLVKLTADFRHTAYLLAFDDAMVARALGEVFSPVGETTTLQQAGQNFLEKIIQVPLRLPRARPDDLFGFCLARLNEVCQGQNIEPDAEDAQRVSNTLRAVLLPRLTTPRLAVRFANAVEFGLPLLYREANLADFILVEALHLFYPELHRFVAAHPQLLTGSTQRFNGSYEFLAEIDDDPKKPKVEQFLDSHYPLREERQATQHLLCTLFPRVSRHFNRSRSLFDDSPSRLSEIELAQRQHVASSTHFARYFSYTILREDVADQEFAAFLAHPPAQQYSTSKYLISRLGMSSFLQKLTYRVDLLSPDEAANMWHLLGRLSYSLSDTQTGWFSGRTDLSQGAWLLVALLARLPADQRVPHILDLLAGEAAFSCCERLVSTLFSRRDKALAQPVANQDQDETDLFTRANWEPLEQVLASALVERALQEADDQAIYSAFPVIGCRIMHFYWRLAANRPPVAEYVLPRLKRNPVEVIQLLETCAPYVSVNHEPPFHGNIERDTFEMLHQSIGPELYVAIRQVLGPISVTTYSAERFRSTPPTNEERLRQYVYLYDHQAASPAEPE</sequence>
<name>W8EUZ2_9BACT</name>
<dbReference type="KEGG" id="hsw:Hsw_PA0219"/>
<organism evidence="2 3">
    <name type="scientific">Hymenobacter swuensis DY53</name>
    <dbReference type="NCBI Taxonomy" id="1227739"/>
    <lineage>
        <taxon>Bacteria</taxon>
        <taxon>Pseudomonadati</taxon>
        <taxon>Bacteroidota</taxon>
        <taxon>Cytophagia</taxon>
        <taxon>Cytophagales</taxon>
        <taxon>Hymenobacteraceae</taxon>
        <taxon>Hymenobacter</taxon>
    </lineage>
</organism>
<keyword evidence="2" id="KW-0614">Plasmid</keyword>
<dbReference type="eggNOG" id="COG4928">
    <property type="taxonomic scope" value="Bacteria"/>
</dbReference>
<dbReference type="HOGENOM" id="CLU_021357_0_0_10"/>
<keyword evidence="3" id="KW-1185">Reference proteome</keyword>
<dbReference type="EMBL" id="CP007144">
    <property type="protein sequence ID" value="AHJ95552.1"/>
    <property type="molecule type" value="Genomic_DNA"/>
</dbReference>
<proteinExistence type="predicted"/>
<accession>W8EUZ2</accession>
<dbReference type="SUPFAM" id="SSF52540">
    <property type="entry name" value="P-loop containing nucleoside triphosphate hydrolases"/>
    <property type="match status" value="1"/>
</dbReference>
<dbReference type="InterPro" id="IPR011646">
    <property type="entry name" value="KAP_P-loop"/>
</dbReference>